<sequence length="190" mass="21350">MKPIVDFLSKIDKFGENIQKLPQAIKPFVIAEIQKNIDNSDVRNAPLTLKLKGNKPPLRNAGHLRASITGTVKDGKVIVGTNLKYALILHFGGEIKPKKAKKLAIPANKKIKKMVDLVGVKGVLKNLENQDWKIVFKEKSILGVPPKGKPIVLFVRRKKVKIPERPFMELTDDQINELYQLAENILYEGL</sequence>
<gene>
    <name evidence="1" type="ORF">SAMN06265182_1932</name>
</gene>
<proteinExistence type="predicted"/>
<evidence type="ECO:0000313" key="2">
    <source>
        <dbReference type="Proteomes" id="UP000219036"/>
    </source>
</evidence>
<dbReference type="OrthoDB" id="2081253at2"/>
<dbReference type="EMBL" id="OBEI01000011">
    <property type="protein sequence ID" value="SNZ10726.1"/>
    <property type="molecule type" value="Genomic_DNA"/>
</dbReference>
<name>A0A285NSC0_9AQUI</name>
<protein>
    <submittedName>
        <fullName evidence="1">Uncharacterized protein</fullName>
    </submittedName>
</protein>
<evidence type="ECO:0000313" key="1">
    <source>
        <dbReference type="EMBL" id="SNZ10726.1"/>
    </source>
</evidence>
<keyword evidence="2" id="KW-1185">Reference proteome</keyword>
<reference evidence="2" key="1">
    <citation type="submission" date="2017-09" db="EMBL/GenBank/DDBJ databases">
        <authorList>
            <person name="Varghese N."/>
            <person name="Submissions S."/>
        </authorList>
    </citation>
    <scope>NUCLEOTIDE SEQUENCE [LARGE SCALE GENOMIC DNA]</scope>
    <source>
        <strain evidence="2">DSM 15103</strain>
    </source>
</reference>
<accession>A0A285NSC0</accession>
<dbReference type="AlphaFoldDB" id="A0A285NSC0"/>
<organism evidence="1 2">
    <name type="scientific">Persephonella hydrogeniphila</name>
    <dbReference type="NCBI Taxonomy" id="198703"/>
    <lineage>
        <taxon>Bacteria</taxon>
        <taxon>Pseudomonadati</taxon>
        <taxon>Aquificota</taxon>
        <taxon>Aquificia</taxon>
        <taxon>Aquificales</taxon>
        <taxon>Hydrogenothermaceae</taxon>
        <taxon>Persephonella</taxon>
    </lineage>
</organism>
<dbReference type="RefSeq" id="WP_097001078.1">
    <property type="nucleotide sequence ID" value="NZ_OBEI01000011.1"/>
</dbReference>
<dbReference type="Proteomes" id="UP000219036">
    <property type="component" value="Unassembled WGS sequence"/>
</dbReference>